<sequence length="133" mass="16202">MNRNNNLIKNKELKTSERRRRAIIFSLAFSEEIDSIKKLLKDSREDRKKYLKELPYPYIEGFEIEFRYYGFEQLQRLLKEIINDFVPMELKELYLKKILLSPIDKLVKHLFIESDILLDEKEFRSNNKSVHNF</sequence>
<organism evidence="1">
    <name type="scientific">marine sediment metagenome</name>
    <dbReference type="NCBI Taxonomy" id="412755"/>
    <lineage>
        <taxon>unclassified sequences</taxon>
        <taxon>metagenomes</taxon>
        <taxon>ecological metagenomes</taxon>
    </lineage>
</organism>
<protein>
    <submittedName>
        <fullName evidence="1">Uncharacterized protein</fullName>
    </submittedName>
</protein>
<name>A0A0F9Q271_9ZZZZ</name>
<evidence type="ECO:0000313" key="1">
    <source>
        <dbReference type="EMBL" id="KKN07321.1"/>
    </source>
</evidence>
<gene>
    <name evidence="1" type="ORF">LCGC14_1068380</name>
</gene>
<accession>A0A0F9Q271</accession>
<dbReference type="AlphaFoldDB" id="A0A0F9Q271"/>
<proteinExistence type="predicted"/>
<reference evidence="1" key="1">
    <citation type="journal article" date="2015" name="Nature">
        <title>Complex archaea that bridge the gap between prokaryotes and eukaryotes.</title>
        <authorList>
            <person name="Spang A."/>
            <person name="Saw J.H."/>
            <person name="Jorgensen S.L."/>
            <person name="Zaremba-Niedzwiedzka K."/>
            <person name="Martijn J."/>
            <person name="Lind A.E."/>
            <person name="van Eijk R."/>
            <person name="Schleper C."/>
            <person name="Guy L."/>
            <person name="Ettema T.J."/>
        </authorList>
    </citation>
    <scope>NUCLEOTIDE SEQUENCE</scope>
</reference>
<dbReference type="EMBL" id="LAZR01004583">
    <property type="protein sequence ID" value="KKN07321.1"/>
    <property type="molecule type" value="Genomic_DNA"/>
</dbReference>
<comment type="caution">
    <text evidence="1">The sequence shown here is derived from an EMBL/GenBank/DDBJ whole genome shotgun (WGS) entry which is preliminary data.</text>
</comment>